<proteinExistence type="predicted"/>
<dbReference type="AlphaFoldDB" id="A0A1Y6FIA7"/>
<dbReference type="Gene3D" id="1.10.10.10">
    <property type="entry name" value="Winged helix-like DNA-binding domain superfamily/Winged helix DNA-binding domain"/>
    <property type="match status" value="1"/>
</dbReference>
<dbReference type="EMBL" id="FXWG01000003">
    <property type="protein sequence ID" value="SMQ74427.1"/>
    <property type="molecule type" value="Genomic_DNA"/>
</dbReference>
<dbReference type="Proteomes" id="UP000194420">
    <property type="component" value="Unassembled WGS sequence"/>
</dbReference>
<protein>
    <recommendedName>
        <fullName evidence="3">IclR helix-turn-helix domain-containing protein</fullName>
    </recommendedName>
</protein>
<keyword evidence="2" id="KW-1185">Reference proteome</keyword>
<dbReference type="SUPFAM" id="SSF46785">
    <property type="entry name" value="Winged helix' DNA-binding domain"/>
    <property type="match status" value="1"/>
</dbReference>
<name>A0A1Y6FIA7_9SPHN</name>
<organism evidence="1 2">
    <name type="scientific">Altererythrobacter xiamenensis</name>
    <dbReference type="NCBI Taxonomy" id="1316679"/>
    <lineage>
        <taxon>Bacteria</taxon>
        <taxon>Pseudomonadati</taxon>
        <taxon>Pseudomonadota</taxon>
        <taxon>Alphaproteobacteria</taxon>
        <taxon>Sphingomonadales</taxon>
        <taxon>Erythrobacteraceae</taxon>
        <taxon>Altererythrobacter</taxon>
    </lineage>
</organism>
<evidence type="ECO:0000313" key="2">
    <source>
        <dbReference type="Proteomes" id="UP000194420"/>
    </source>
</evidence>
<dbReference type="RefSeq" id="WP_086438502.1">
    <property type="nucleotide sequence ID" value="NZ_FXWG01000003.1"/>
</dbReference>
<dbReference type="InterPro" id="IPR036390">
    <property type="entry name" value="WH_DNA-bd_sf"/>
</dbReference>
<dbReference type="InterPro" id="IPR036388">
    <property type="entry name" value="WH-like_DNA-bd_sf"/>
</dbReference>
<reference evidence="2" key="1">
    <citation type="submission" date="2017-04" db="EMBL/GenBank/DDBJ databases">
        <authorList>
            <person name="Varghese N."/>
            <person name="Submissions S."/>
        </authorList>
    </citation>
    <scope>NUCLEOTIDE SEQUENCE [LARGE SCALE GENOMIC DNA]</scope>
</reference>
<gene>
    <name evidence="1" type="ORF">SAMN06297468_2652</name>
</gene>
<evidence type="ECO:0000313" key="1">
    <source>
        <dbReference type="EMBL" id="SMQ74427.1"/>
    </source>
</evidence>
<accession>A0A1Y6FIA7</accession>
<evidence type="ECO:0008006" key="3">
    <source>
        <dbReference type="Google" id="ProtNLM"/>
    </source>
</evidence>
<sequence length="115" mass="12619">MRAVAIGKVAWPRFAMPWDRSSSSRPDGEDTADSSSKLLRLVDLLRKRQGSGKATALRQLHAVSGVDQPRALRLLRQLQNAGLARIEPDLHDPLGSLVVLTPEAFGVLDEVLLRD</sequence>